<proteinExistence type="inferred from homology"/>
<dbReference type="SUPFAM" id="SSF53067">
    <property type="entry name" value="Actin-like ATPase domain"/>
    <property type="match status" value="2"/>
</dbReference>
<feature type="domain" description="Carbohydrate kinase FGGY N-terminal" evidence="11">
    <location>
        <begin position="4"/>
        <end position="250"/>
    </location>
</feature>
<feature type="binding site" evidence="9">
    <location>
        <position position="11"/>
    </location>
    <ligand>
        <name>sn-glycerol 3-phosphate</name>
        <dbReference type="ChEBI" id="CHEBI:57597"/>
    </ligand>
</feature>
<evidence type="ECO:0000256" key="7">
    <source>
        <dbReference type="ARBA" id="ARBA00022840"/>
    </source>
</evidence>
<name>A0A934S2J4_9BACT</name>
<keyword evidence="3 9" id="KW-0808">Transferase</keyword>
<dbReference type="GO" id="GO:0019563">
    <property type="term" value="P:glycerol catabolic process"/>
    <property type="evidence" value="ECO:0007669"/>
    <property type="project" value="UniProtKB-UniRule"/>
</dbReference>
<evidence type="ECO:0000313" key="14">
    <source>
        <dbReference type="Proteomes" id="UP000617628"/>
    </source>
</evidence>
<feature type="domain" description="Carbohydrate kinase FGGY C-terminal" evidence="12">
    <location>
        <begin position="260"/>
        <end position="447"/>
    </location>
</feature>
<dbReference type="EMBL" id="JAENIL010000033">
    <property type="protein sequence ID" value="MBK1878667.1"/>
    <property type="molecule type" value="Genomic_DNA"/>
</dbReference>
<dbReference type="HAMAP" id="MF_00186">
    <property type="entry name" value="Glycerol_kin"/>
    <property type="match status" value="1"/>
</dbReference>
<dbReference type="RefSeq" id="WP_200356879.1">
    <property type="nucleotide sequence ID" value="NZ_JAENIL010000033.1"/>
</dbReference>
<evidence type="ECO:0000256" key="1">
    <source>
        <dbReference type="ARBA" id="ARBA00005190"/>
    </source>
</evidence>
<feature type="binding site" evidence="9">
    <location>
        <position position="244"/>
    </location>
    <ligand>
        <name>glycerol</name>
        <dbReference type="ChEBI" id="CHEBI:17754"/>
    </ligand>
</feature>
<evidence type="ECO:0000256" key="2">
    <source>
        <dbReference type="ARBA" id="ARBA00009156"/>
    </source>
</evidence>
<feature type="binding site" evidence="9">
    <location>
        <position position="81"/>
    </location>
    <ligand>
        <name>sn-glycerol 3-phosphate</name>
        <dbReference type="ChEBI" id="CHEBI:57597"/>
    </ligand>
</feature>
<feature type="binding site" evidence="9">
    <location>
        <position position="413"/>
    </location>
    <ligand>
        <name>ADP</name>
        <dbReference type="ChEBI" id="CHEBI:456216"/>
    </ligand>
</feature>
<feature type="binding site" evidence="9">
    <location>
        <position position="243"/>
    </location>
    <ligand>
        <name>glycerol</name>
        <dbReference type="ChEBI" id="CHEBI:17754"/>
    </ligand>
</feature>
<dbReference type="FunFam" id="3.30.420.40:FF:000008">
    <property type="entry name" value="Glycerol kinase"/>
    <property type="match status" value="1"/>
</dbReference>
<evidence type="ECO:0000256" key="8">
    <source>
        <dbReference type="ARBA" id="ARBA00052101"/>
    </source>
</evidence>
<evidence type="ECO:0000256" key="4">
    <source>
        <dbReference type="ARBA" id="ARBA00022741"/>
    </source>
</evidence>
<organism evidence="13 14">
    <name type="scientific">Pelagicoccus mobilis</name>
    <dbReference type="NCBI Taxonomy" id="415221"/>
    <lineage>
        <taxon>Bacteria</taxon>
        <taxon>Pseudomonadati</taxon>
        <taxon>Verrucomicrobiota</taxon>
        <taxon>Opitutia</taxon>
        <taxon>Puniceicoccales</taxon>
        <taxon>Pelagicoccaceae</taxon>
        <taxon>Pelagicoccus</taxon>
    </lineage>
</organism>
<evidence type="ECO:0000256" key="6">
    <source>
        <dbReference type="ARBA" id="ARBA00022798"/>
    </source>
</evidence>
<dbReference type="GO" id="GO:0005829">
    <property type="term" value="C:cytosol"/>
    <property type="evidence" value="ECO:0007669"/>
    <property type="project" value="TreeGrafter"/>
</dbReference>
<feature type="binding site" evidence="9">
    <location>
        <position position="409"/>
    </location>
    <ligand>
        <name>ADP</name>
        <dbReference type="ChEBI" id="CHEBI:456216"/>
    </ligand>
</feature>
<dbReference type="Gene3D" id="3.30.420.40">
    <property type="match status" value="2"/>
</dbReference>
<feature type="binding site" evidence="9">
    <location>
        <position position="265"/>
    </location>
    <ligand>
        <name>ATP</name>
        <dbReference type="ChEBI" id="CHEBI:30616"/>
    </ligand>
</feature>
<dbReference type="InterPro" id="IPR018484">
    <property type="entry name" value="FGGY_N"/>
</dbReference>
<dbReference type="PROSITE" id="PS00445">
    <property type="entry name" value="FGGY_KINASES_2"/>
    <property type="match status" value="1"/>
</dbReference>
<feature type="binding site" evidence="9">
    <location>
        <position position="82"/>
    </location>
    <ligand>
        <name>sn-glycerol 3-phosphate</name>
        <dbReference type="ChEBI" id="CHEBI:57597"/>
    </ligand>
</feature>
<feature type="binding site" evidence="9">
    <location>
        <position position="12"/>
    </location>
    <ligand>
        <name>ATP</name>
        <dbReference type="ChEBI" id="CHEBI:30616"/>
    </ligand>
</feature>
<feature type="binding site" evidence="9">
    <location>
        <position position="243"/>
    </location>
    <ligand>
        <name>sn-glycerol 3-phosphate</name>
        <dbReference type="ChEBI" id="CHEBI:57597"/>
    </ligand>
</feature>
<comment type="pathway">
    <text evidence="1 9">Polyol metabolism; glycerol degradation via glycerol kinase pathway; sn-glycerol 3-phosphate from glycerol: step 1/1.</text>
</comment>
<keyword evidence="4 9" id="KW-0547">Nucleotide-binding</keyword>
<feature type="binding site" evidence="9">
    <location>
        <position position="13"/>
    </location>
    <ligand>
        <name>ATP</name>
        <dbReference type="ChEBI" id="CHEBI:30616"/>
    </ligand>
</feature>
<dbReference type="NCBIfam" id="NF000756">
    <property type="entry name" value="PRK00047.1"/>
    <property type="match status" value="1"/>
</dbReference>
<dbReference type="GO" id="GO:0005524">
    <property type="term" value="F:ATP binding"/>
    <property type="evidence" value="ECO:0007669"/>
    <property type="project" value="UniProtKB-UniRule"/>
</dbReference>
<protein>
    <recommendedName>
        <fullName evidence="9">Glycerol kinase</fullName>
        <ecNumber evidence="9">2.7.1.30</ecNumber>
    </recommendedName>
    <alternativeName>
        <fullName evidence="9">ATP:glycerol 3-phosphotransferase</fullName>
    </alternativeName>
    <alternativeName>
        <fullName evidence="9">Glycerokinase</fullName>
        <shortName evidence="9">GK</shortName>
    </alternativeName>
</protein>
<dbReference type="PROSITE" id="PS00933">
    <property type="entry name" value="FGGY_KINASES_1"/>
    <property type="match status" value="1"/>
</dbReference>
<feature type="binding site" evidence="9">
    <location>
        <position position="308"/>
    </location>
    <ligand>
        <name>ATP</name>
        <dbReference type="ChEBI" id="CHEBI:30616"/>
    </ligand>
</feature>
<feature type="binding site" evidence="9">
    <location>
        <position position="11"/>
    </location>
    <ligand>
        <name>ATP</name>
        <dbReference type="ChEBI" id="CHEBI:30616"/>
    </ligand>
</feature>
<dbReference type="FunFam" id="3.30.420.40:FF:000007">
    <property type="entry name" value="Glycerol kinase"/>
    <property type="match status" value="1"/>
</dbReference>
<comment type="function">
    <text evidence="9">Key enzyme in the regulation of glycerol uptake and metabolism. Catalyzes the phosphorylation of glycerol to yield sn-glycerol 3-phosphate.</text>
</comment>
<dbReference type="Proteomes" id="UP000617628">
    <property type="component" value="Unassembled WGS sequence"/>
</dbReference>
<gene>
    <name evidence="9 13" type="primary">glpK</name>
    <name evidence="13" type="ORF">JIN87_17435</name>
</gene>
<dbReference type="EC" id="2.7.1.30" evidence="9"/>
<evidence type="ECO:0000256" key="10">
    <source>
        <dbReference type="RuleBase" id="RU003733"/>
    </source>
</evidence>
<evidence type="ECO:0000259" key="11">
    <source>
        <dbReference type="Pfam" id="PF00370"/>
    </source>
</evidence>
<sequence>MEFILAIDQGTTSSRAILFDKDAKVIASDQHEFAQYFPKAGWVEHDASEIWESQLRAIEGALKKAGCSWESIAGIGITNQRETIVAWDAKTGEPVGKAIVWQDRRTAGYCDRLKAEGKESWIQERTGLLLDPYFSASKMRWILENRPEAKVLADKGELRFGTVDSWLIWKLSNGRSFVTDVSNASRTLLMDLRSCEWDGDLLGVFGVPSSCLARIVDSSGALAETAGEVTGGCEIAVSGIAGDQQAALFGQLCFEPGMVKCTYGTGCFILMNVGRGPAVSRNKLLGTVAWRMAGTTEYALEGSVFVGGSAVQWLRDELGLIKSAAEIEALARSVDDSDGVMLVPAFTGLGAPYWDPYARGTIFGLTRGSTAAHIARATLDGIAYQVCDVASAMASDAGRELGEIRADGGASANALLMQTQADLTGAEVACPKILETTAMGAAFLAGLGVGFWESKEVLKELVRADRRYGPGMPVHEREKRLRKWAKAVERSQAWATED</sequence>
<dbReference type="CDD" id="cd07786">
    <property type="entry name" value="FGGY_EcGK_like"/>
    <property type="match status" value="1"/>
</dbReference>
<evidence type="ECO:0000256" key="5">
    <source>
        <dbReference type="ARBA" id="ARBA00022777"/>
    </source>
</evidence>
<feature type="binding site" evidence="9">
    <location>
        <position position="15"/>
    </location>
    <ligand>
        <name>ADP</name>
        <dbReference type="ChEBI" id="CHEBI:456216"/>
    </ligand>
</feature>
<dbReference type="InterPro" id="IPR018483">
    <property type="entry name" value="Carb_kinase_FGGY_CS"/>
</dbReference>
<keyword evidence="7 9" id="KW-0067">ATP-binding</keyword>
<comment type="caution">
    <text evidence="13">The sequence shown here is derived from an EMBL/GenBank/DDBJ whole genome shotgun (WGS) entry which is preliminary data.</text>
</comment>
<feature type="binding site" evidence="9">
    <location>
        <position position="308"/>
    </location>
    <ligand>
        <name>ADP</name>
        <dbReference type="ChEBI" id="CHEBI:456216"/>
    </ligand>
</feature>
<dbReference type="Pfam" id="PF00370">
    <property type="entry name" value="FGGY_N"/>
    <property type="match status" value="1"/>
</dbReference>
<dbReference type="GO" id="GO:0004370">
    <property type="term" value="F:glycerol kinase activity"/>
    <property type="evidence" value="ECO:0007669"/>
    <property type="project" value="UniProtKB-UniRule"/>
</dbReference>
<dbReference type="NCBIfam" id="TIGR01311">
    <property type="entry name" value="glycerol_kin"/>
    <property type="match status" value="1"/>
</dbReference>
<dbReference type="InterPro" id="IPR018485">
    <property type="entry name" value="FGGY_C"/>
</dbReference>
<dbReference type="Pfam" id="PF02782">
    <property type="entry name" value="FGGY_C"/>
    <property type="match status" value="1"/>
</dbReference>
<dbReference type="PANTHER" id="PTHR10196">
    <property type="entry name" value="SUGAR KINASE"/>
    <property type="match status" value="1"/>
</dbReference>
<dbReference type="GO" id="GO:0006072">
    <property type="term" value="P:glycerol-3-phosphate metabolic process"/>
    <property type="evidence" value="ECO:0007669"/>
    <property type="project" value="InterPro"/>
</dbReference>
<evidence type="ECO:0000313" key="13">
    <source>
        <dbReference type="EMBL" id="MBK1878667.1"/>
    </source>
</evidence>
<dbReference type="InterPro" id="IPR043129">
    <property type="entry name" value="ATPase_NBD"/>
</dbReference>
<dbReference type="PIRSF" id="PIRSF000538">
    <property type="entry name" value="GlpK"/>
    <property type="match status" value="1"/>
</dbReference>
<keyword evidence="14" id="KW-1185">Reference proteome</keyword>
<comment type="catalytic activity">
    <reaction evidence="8 9">
        <text>glycerol + ATP = sn-glycerol 3-phosphate + ADP + H(+)</text>
        <dbReference type="Rhea" id="RHEA:21644"/>
        <dbReference type="ChEBI" id="CHEBI:15378"/>
        <dbReference type="ChEBI" id="CHEBI:17754"/>
        <dbReference type="ChEBI" id="CHEBI:30616"/>
        <dbReference type="ChEBI" id="CHEBI:57597"/>
        <dbReference type="ChEBI" id="CHEBI:456216"/>
        <dbReference type="EC" id="2.7.1.30"/>
    </reaction>
</comment>
<evidence type="ECO:0000256" key="9">
    <source>
        <dbReference type="HAMAP-Rule" id="MF_00186"/>
    </source>
</evidence>
<feature type="binding site" evidence="9">
    <location>
        <position position="11"/>
    </location>
    <ligand>
        <name>ADP</name>
        <dbReference type="ChEBI" id="CHEBI:456216"/>
    </ligand>
</feature>
<feature type="binding site" evidence="9">
    <location>
        <position position="265"/>
    </location>
    <ligand>
        <name>ADP</name>
        <dbReference type="ChEBI" id="CHEBI:456216"/>
    </ligand>
</feature>
<dbReference type="InterPro" id="IPR005999">
    <property type="entry name" value="Glycerol_kin"/>
</dbReference>
<evidence type="ECO:0000256" key="3">
    <source>
        <dbReference type="ARBA" id="ARBA00022679"/>
    </source>
</evidence>
<dbReference type="PANTHER" id="PTHR10196:SF69">
    <property type="entry name" value="GLYCEROL KINASE"/>
    <property type="match status" value="1"/>
</dbReference>
<accession>A0A934S2J4</accession>
<comment type="similarity">
    <text evidence="2 9 10">Belongs to the FGGY kinase family.</text>
</comment>
<dbReference type="AlphaFoldDB" id="A0A934S2J4"/>
<feature type="binding site" evidence="9">
    <location>
        <position position="133"/>
    </location>
    <ligand>
        <name>glycerol</name>
        <dbReference type="ChEBI" id="CHEBI:17754"/>
    </ligand>
</feature>
<feature type="binding site" evidence="9">
    <location>
        <position position="81"/>
    </location>
    <ligand>
        <name>glycerol</name>
        <dbReference type="ChEBI" id="CHEBI:17754"/>
    </ligand>
</feature>
<dbReference type="InterPro" id="IPR000577">
    <property type="entry name" value="Carb_kinase_FGGY"/>
</dbReference>
<feature type="binding site" evidence="9">
    <location>
        <position position="82"/>
    </location>
    <ligand>
        <name>glycerol</name>
        <dbReference type="ChEBI" id="CHEBI:17754"/>
    </ligand>
</feature>
<feature type="binding site" evidence="9">
    <location>
        <position position="133"/>
    </location>
    <ligand>
        <name>sn-glycerol 3-phosphate</name>
        <dbReference type="ChEBI" id="CHEBI:57597"/>
    </ligand>
</feature>
<reference evidence="13" key="1">
    <citation type="submission" date="2021-01" db="EMBL/GenBank/DDBJ databases">
        <title>Modified the classification status of verrucomicrobia.</title>
        <authorList>
            <person name="Feng X."/>
        </authorList>
    </citation>
    <scope>NUCLEOTIDE SEQUENCE</scope>
    <source>
        <strain evidence="13">KCTC 13126</strain>
    </source>
</reference>
<evidence type="ECO:0000259" key="12">
    <source>
        <dbReference type="Pfam" id="PF02782"/>
    </source>
</evidence>
<comment type="activity regulation">
    <text evidence="9">Inhibited by fructose 1,6-bisphosphate (FBP).</text>
</comment>
<keyword evidence="5 9" id="KW-0418">Kinase</keyword>
<keyword evidence="6 9" id="KW-0319">Glycerol metabolism</keyword>
<feature type="binding site" evidence="9">
    <location>
        <position position="312"/>
    </location>
    <ligand>
        <name>ATP</name>
        <dbReference type="ChEBI" id="CHEBI:30616"/>
    </ligand>
</feature>
<feature type="binding site" evidence="9">
    <location>
        <position position="409"/>
    </location>
    <ligand>
        <name>ATP</name>
        <dbReference type="ChEBI" id="CHEBI:30616"/>
    </ligand>
</feature>